<keyword evidence="2" id="KW-1185">Reference proteome</keyword>
<reference evidence="2" key="1">
    <citation type="journal article" date="2019" name="Int. J. Syst. Evol. Microbiol.">
        <title>The Global Catalogue of Microorganisms (GCM) 10K type strain sequencing project: providing services to taxonomists for standard genome sequencing and annotation.</title>
        <authorList>
            <consortium name="The Broad Institute Genomics Platform"/>
            <consortium name="The Broad Institute Genome Sequencing Center for Infectious Disease"/>
            <person name="Wu L."/>
            <person name="Ma J."/>
        </authorList>
    </citation>
    <scope>NUCLEOTIDE SEQUENCE [LARGE SCALE GENOMIC DNA]</scope>
    <source>
        <strain evidence="2">CGMCC 4.7400</strain>
    </source>
</reference>
<sequence>MIRYGLSVADFDAVLAGGGTTSTLRRILEGERSHRLLQFDLLLDLLHDRPETLGPLPPADTAWQLLLDAERRDRTGVGELLLAPETGLWLAATLRRLGGSADAEAPLWADAGELHALAVAAAVRAGLDCTLTVPARHGTVWLPSLGRAVAPETARPWGTARVTCAQGELTVRIGGRTIRVPPPYDDESAHWQPARGIPVTVRGLTATVLLDDLGTHRIDPAATGGPPPRLSEPEARAWEGLLRDALALIEETDPQSATDAAVLLRGIEPLPSPAAARPVSATSGDGVGRFASTLPPDAVQLAAVLAHEIQHSKLGALMHLYSLYEPGDTSLCYAPWRDDPRPIRGLLQGIYAFTGVARFWRGRALHPDTSGADADAAHFEYGLWRRQLLRVFPELRVHAGLTDLGRRTVQRLSETVLGWGEPDRAKGAYTLAEDAADQHAAGWRLHHAVPDRGVVEALARSWPGRLEPPTRTAPARVLPSPRVPRLDTLASLYRVRLRDERALERAGDGPEALAALVPGARVTELLHALGDSEGAVKLAVTALQTREPDADWMWADLLVALRATGHQAAGRVLGHPELARAVYQELGRAEGNPPDPVAFVGWLDDQTERLDGRAPGD</sequence>
<accession>A0ABW2W7T2</accession>
<evidence type="ECO:0000313" key="2">
    <source>
        <dbReference type="Proteomes" id="UP001597023"/>
    </source>
</evidence>
<dbReference type="Proteomes" id="UP001597023">
    <property type="component" value="Unassembled WGS sequence"/>
</dbReference>
<dbReference type="EMBL" id="JBHTEB010000001">
    <property type="protein sequence ID" value="MFD0315084.1"/>
    <property type="molecule type" value="Genomic_DNA"/>
</dbReference>
<comment type="caution">
    <text evidence="1">The sequence shown here is derived from an EMBL/GenBank/DDBJ whole genome shotgun (WGS) entry which is preliminary data.</text>
</comment>
<dbReference type="RefSeq" id="WP_381607773.1">
    <property type="nucleotide sequence ID" value="NZ_JBHTEB010000001.1"/>
</dbReference>
<dbReference type="InterPro" id="IPR026337">
    <property type="entry name" value="AKG_HExxH"/>
</dbReference>
<organism evidence="1 2">
    <name type="scientific">Streptomyces flavalbus</name>
    <dbReference type="NCBI Taxonomy" id="2665155"/>
    <lineage>
        <taxon>Bacteria</taxon>
        <taxon>Bacillati</taxon>
        <taxon>Actinomycetota</taxon>
        <taxon>Actinomycetes</taxon>
        <taxon>Kitasatosporales</taxon>
        <taxon>Streptomycetaceae</taxon>
        <taxon>Streptomyces</taxon>
    </lineage>
</organism>
<evidence type="ECO:0000313" key="1">
    <source>
        <dbReference type="EMBL" id="MFD0315084.1"/>
    </source>
</evidence>
<gene>
    <name evidence="1" type="ORF">ACFQZ6_12760</name>
</gene>
<name>A0ABW2W7T2_9ACTN</name>
<protein>
    <submittedName>
        <fullName evidence="1">HEXXH motif domain-containing protein</fullName>
    </submittedName>
</protein>
<dbReference type="NCBIfam" id="TIGR04267">
    <property type="entry name" value="mod_HExxH"/>
    <property type="match status" value="1"/>
</dbReference>
<proteinExistence type="predicted"/>